<gene>
    <name evidence="2" type="ORF">CEPIT_LOCUS13884</name>
    <name evidence="3" type="ORF">CEPIT_LOCUS36524</name>
</gene>
<protein>
    <submittedName>
        <fullName evidence="3">Uncharacterized protein</fullName>
    </submittedName>
</protein>
<sequence>MGKGIMRAFGASKTKMQINVDPSIGRPKDGEESAKPSSQIGIVTRDLLLVPRRWNEVDQKNGPKPGFDHPRRWNEVDQENGLKPGFDHIKSLQELSGDSCDRIEFYKRTHYSEKKGWSSKVAEEN</sequence>
<keyword evidence="4" id="KW-1185">Reference proteome</keyword>
<evidence type="ECO:0000313" key="2">
    <source>
        <dbReference type="EMBL" id="CAH9096893.1"/>
    </source>
</evidence>
<evidence type="ECO:0000256" key="1">
    <source>
        <dbReference type="SAM" id="MobiDB-lite"/>
    </source>
</evidence>
<evidence type="ECO:0000313" key="3">
    <source>
        <dbReference type="EMBL" id="CAH9138079.1"/>
    </source>
</evidence>
<reference evidence="3" key="1">
    <citation type="submission" date="2022-07" db="EMBL/GenBank/DDBJ databases">
        <authorList>
            <person name="Macas J."/>
            <person name="Novak P."/>
            <person name="Neumann P."/>
        </authorList>
    </citation>
    <scope>NUCLEOTIDE SEQUENCE</scope>
</reference>
<name>A0AAV0FR32_9ASTE</name>
<feature type="compositionally biased region" description="Basic and acidic residues" evidence="1">
    <location>
        <begin position="55"/>
        <end position="75"/>
    </location>
</feature>
<comment type="caution">
    <text evidence="3">The sequence shown here is derived from an EMBL/GenBank/DDBJ whole genome shotgun (WGS) entry which is preliminary data.</text>
</comment>
<organism evidence="3 4">
    <name type="scientific">Cuscuta epithymum</name>
    <dbReference type="NCBI Taxonomy" id="186058"/>
    <lineage>
        <taxon>Eukaryota</taxon>
        <taxon>Viridiplantae</taxon>
        <taxon>Streptophyta</taxon>
        <taxon>Embryophyta</taxon>
        <taxon>Tracheophyta</taxon>
        <taxon>Spermatophyta</taxon>
        <taxon>Magnoliopsida</taxon>
        <taxon>eudicotyledons</taxon>
        <taxon>Gunneridae</taxon>
        <taxon>Pentapetalae</taxon>
        <taxon>asterids</taxon>
        <taxon>lamiids</taxon>
        <taxon>Solanales</taxon>
        <taxon>Convolvulaceae</taxon>
        <taxon>Cuscuteae</taxon>
        <taxon>Cuscuta</taxon>
        <taxon>Cuscuta subgen. Cuscuta</taxon>
    </lineage>
</organism>
<feature type="region of interest" description="Disordered" evidence="1">
    <location>
        <begin position="55"/>
        <end position="80"/>
    </location>
</feature>
<dbReference type="EMBL" id="CAMAPF010000089">
    <property type="protein sequence ID" value="CAH9096893.1"/>
    <property type="molecule type" value="Genomic_DNA"/>
</dbReference>
<dbReference type="Proteomes" id="UP001152523">
    <property type="component" value="Unassembled WGS sequence"/>
</dbReference>
<accession>A0AAV0FR32</accession>
<dbReference type="EMBL" id="CAMAPF010001004">
    <property type="protein sequence ID" value="CAH9138079.1"/>
    <property type="molecule type" value="Genomic_DNA"/>
</dbReference>
<dbReference type="AlphaFoldDB" id="A0AAV0FR32"/>
<feature type="region of interest" description="Disordered" evidence="1">
    <location>
        <begin position="17"/>
        <end position="40"/>
    </location>
</feature>
<evidence type="ECO:0000313" key="4">
    <source>
        <dbReference type="Proteomes" id="UP001152523"/>
    </source>
</evidence>
<proteinExistence type="predicted"/>